<dbReference type="PANTHER" id="PTHR36439:SF1">
    <property type="entry name" value="DUF1697 DOMAIN-CONTAINING PROTEIN"/>
    <property type="match status" value="1"/>
</dbReference>
<evidence type="ECO:0000313" key="1">
    <source>
        <dbReference type="EMBL" id="MTW12028.1"/>
    </source>
</evidence>
<proteinExistence type="predicted"/>
<dbReference type="AlphaFoldDB" id="A0A6L6QHR4"/>
<reference evidence="1 2" key="1">
    <citation type="submission" date="2019-11" db="EMBL/GenBank/DDBJ databases">
        <title>Type strains purchased from KCTC, JCM and DSMZ.</title>
        <authorList>
            <person name="Lu H."/>
        </authorList>
    </citation>
    <scope>NUCLEOTIDE SEQUENCE [LARGE SCALE GENOMIC DNA]</scope>
    <source>
        <strain evidence="1 2">JCM 31587</strain>
    </source>
</reference>
<dbReference type="SUPFAM" id="SSF160379">
    <property type="entry name" value="SP0830-like"/>
    <property type="match status" value="1"/>
</dbReference>
<dbReference type="RefSeq" id="WP_155454974.1">
    <property type="nucleotide sequence ID" value="NZ_WNKX01000011.1"/>
</dbReference>
<dbReference type="EMBL" id="WNKX01000011">
    <property type="protein sequence ID" value="MTW12028.1"/>
    <property type="molecule type" value="Genomic_DNA"/>
</dbReference>
<dbReference type="PIRSF" id="PIRSF008502">
    <property type="entry name" value="UCP008502"/>
    <property type="match status" value="1"/>
</dbReference>
<gene>
    <name evidence="1" type="ORF">GM658_15590</name>
</gene>
<dbReference type="Pfam" id="PF08002">
    <property type="entry name" value="DUF1697"/>
    <property type="match status" value="1"/>
</dbReference>
<dbReference type="Gene3D" id="3.30.70.1280">
    <property type="entry name" value="SP0830-like domains"/>
    <property type="match status" value="1"/>
</dbReference>
<dbReference type="PANTHER" id="PTHR36439">
    <property type="entry name" value="BLL4334 PROTEIN"/>
    <property type="match status" value="1"/>
</dbReference>
<evidence type="ECO:0000313" key="2">
    <source>
        <dbReference type="Proteomes" id="UP000472320"/>
    </source>
</evidence>
<comment type="caution">
    <text evidence="1">The sequence shown here is derived from an EMBL/GenBank/DDBJ whole genome shotgun (WGS) entry which is preliminary data.</text>
</comment>
<dbReference type="InterPro" id="IPR012545">
    <property type="entry name" value="DUF1697"/>
</dbReference>
<dbReference type="Proteomes" id="UP000472320">
    <property type="component" value="Unassembled WGS sequence"/>
</dbReference>
<keyword evidence="2" id="KW-1185">Reference proteome</keyword>
<name>A0A6L6QHR4_9BURK</name>
<dbReference type="OrthoDB" id="9806494at2"/>
<sequence length="171" mass="18627">MPRYIALLRGVSPMNCKMPELKAAFESAGFSNVKTLLSSGNVAFDARAASDAALERKCEAAMEKSLGRSFYTIVRSQQELKDLLENDPYPGFKAPAEAKRVVSFLRDAPAPQAALPLELGGASVLCVRGREVFSCYLPSADGPVFMRLIEKTFGKDITTRTWDTVRKCAAA</sequence>
<organism evidence="1 2">
    <name type="scientific">Massilia eburnea</name>
    <dbReference type="NCBI Taxonomy" id="1776165"/>
    <lineage>
        <taxon>Bacteria</taxon>
        <taxon>Pseudomonadati</taxon>
        <taxon>Pseudomonadota</taxon>
        <taxon>Betaproteobacteria</taxon>
        <taxon>Burkholderiales</taxon>
        <taxon>Oxalobacteraceae</taxon>
        <taxon>Telluria group</taxon>
        <taxon>Massilia</taxon>
    </lineage>
</organism>
<accession>A0A6L6QHR4</accession>
<protein>
    <submittedName>
        <fullName evidence="1">DUF1697 domain-containing protein</fullName>
    </submittedName>
</protein>